<name>A0A1K0GYA1_9ACTN</name>
<evidence type="ECO:0000256" key="1">
    <source>
        <dbReference type="SAM" id="Phobius"/>
    </source>
</evidence>
<reference evidence="2 3" key="1">
    <citation type="submission" date="2016-09" db="EMBL/GenBank/DDBJ databases">
        <title>Couchioplanes caeruleus draft genome sequence.</title>
        <authorList>
            <person name="Sheehan J."/>
            <person name="Caffrey P."/>
        </authorList>
    </citation>
    <scope>NUCLEOTIDE SEQUENCE [LARGE SCALE GENOMIC DNA]</scope>
    <source>
        <strain evidence="2 3">DSM 43634</strain>
    </source>
</reference>
<feature type="transmembrane region" description="Helical" evidence="1">
    <location>
        <begin position="114"/>
        <end position="132"/>
    </location>
</feature>
<keyword evidence="1" id="KW-0472">Membrane</keyword>
<dbReference type="Proteomes" id="UP000182486">
    <property type="component" value="Unassembled WGS sequence"/>
</dbReference>
<evidence type="ECO:0000313" key="2">
    <source>
        <dbReference type="EMBL" id="OJF14411.1"/>
    </source>
</evidence>
<keyword evidence="3" id="KW-1185">Reference proteome</keyword>
<feature type="transmembrane region" description="Helical" evidence="1">
    <location>
        <begin position="236"/>
        <end position="252"/>
    </location>
</feature>
<feature type="transmembrane region" description="Helical" evidence="1">
    <location>
        <begin position="83"/>
        <end position="102"/>
    </location>
</feature>
<dbReference type="EMBL" id="MEIA01000099">
    <property type="protein sequence ID" value="OJF14411.1"/>
    <property type="molecule type" value="Genomic_DNA"/>
</dbReference>
<organism evidence="2 3">
    <name type="scientific">Couchioplanes caeruleus subsp. caeruleus</name>
    <dbReference type="NCBI Taxonomy" id="56427"/>
    <lineage>
        <taxon>Bacteria</taxon>
        <taxon>Bacillati</taxon>
        <taxon>Actinomycetota</taxon>
        <taxon>Actinomycetes</taxon>
        <taxon>Micromonosporales</taxon>
        <taxon>Micromonosporaceae</taxon>
        <taxon>Couchioplanes</taxon>
    </lineage>
</organism>
<feature type="transmembrane region" description="Helical" evidence="1">
    <location>
        <begin position="153"/>
        <end position="174"/>
    </location>
</feature>
<sequence length="265" mass="27465">MTTHPTPELISRYASDDAGVDDATVWAVEAHLESCAVCRGLLTDAVDPGTSDLLARVSEGISAGIAAGPPPVRRRRRLRRTGVAARVLPWLATAVFLMLAAALFEQAFPDAPSLVLLLAPVAPLLPIAAAWSRRTDPAWELIATMPRTGLALLLRRTLAVLAAVIPVLAAAAWGTGHSPALWLLPCLAFTAGSLALGGLIGIDRAALALAVAWSGAVVVPSMVTDRLPVVLAGGNWPAWTAATVLLAALVLVRASDHRRFGAGGS</sequence>
<proteinExistence type="predicted"/>
<gene>
    <name evidence="2" type="ORF">BG844_09935</name>
</gene>
<protein>
    <submittedName>
        <fullName evidence="2">Uncharacterized protein</fullName>
    </submittedName>
</protein>
<keyword evidence="1" id="KW-0812">Transmembrane</keyword>
<comment type="caution">
    <text evidence="2">The sequence shown here is derived from an EMBL/GenBank/DDBJ whole genome shotgun (WGS) entry which is preliminary data.</text>
</comment>
<dbReference type="RefSeq" id="WP_071804772.1">
    <property type="nucleotide sequence ID" value="NZ_MEIA01000099.1"/>
</dbReference>
<accession>A0A1K0GYA1</accession>
<keyword evidence="1" id="KW-1133">Transmembrane helix</keyword>
<feature type="transmembrane region" description="Helical" evidence="1">
    <location>
        <begin position="180"/>
        <end position="199"/>
    </location>
</feature>
<feature type="transmembrane region" description="Helical" evidence="1">
    <location>
        <begin position="206"/>
        <end position="224"/>
    </location>
</feature>
<dbReference type="AlphaFoldDB" id="A0A1K0GYA1"/>
<evidence type="ECO:0000313" key="3">
    <source>
        <dbReference type="Proteomes" id="UP000182486"/>
    </source>
</evidence>